<dbReference type="InterPro" id="IPR036890">
    <property type="entry name" value="HATPase_C_sf"/>
</dbReference>
<dbReference type="EMBL" id="CU459003">
    <property type="protein sequence ID" value="CAM74018.1"/>
    <property type="molecule type" value="Genomic_DNA"/>
</dbReference>
<sequence>MTNLLKNAVEAIQGRDGTDLPPGQVSLALFSDKSRITIEVSDNGKGLPKENRDRLTEPYVTTRTKGTGLGLAIVKKIVEDHEG</sequence>
<reference evidence="10" key="1">
    <citation type="journal article" date="2007" name="J. Bacteriol.">
        <title>Comparative genome analysis of four magnetotactic bacteria reveals a complex set of group-specific genes implicated in magnetosome biomineralization and function.</title>
        <authorList>
            <person name="Richter M."/>
            <person name="Kube M."/>
            <person name="Bazylinski D.A."/>
            <person name="Lombardot T."/>
            <person name="Gloeckner F.O."/>
            <person name="Reinhardt R."/>
            <person name="Schueler D."/>
        </authorList>
    </citation>
    <scope>NUCLEOTIDE SEQUENCE</scope>
    <source>
        <strain evidence="10">MSR-1</strain>
    </source>
</reference>
<dbReference type="GO" id="GO:0000160">
    <property type="term" value="P:phosphorelay signal transduction system"/>
    <property type="evidence" value="ECO:0007669"/>
    <property type="project" value="UniProtKB-KW"/>
</dbReference>
<evidence type="ECO:0000256" key="7">
    <source>
        <dbReference type="ARBA" id="ARBA00022840"/>
    </source>
</evidence>
<keyword evidence="3" id="KW-0597">Phosphoprotein</keyword>
<dbReference type="PANTHER" id="PTHR43065:SF10">
    <property type="entry name" value="PEROXIDE STRESS-ACTIVATED HISTIDINE KINASE MAK3"/>
    <property type="match status" value="1"/>
</dbReference>
<keyword evidence="6 10" id="KW-0418">Kinase</keyword>
<evidence type="ECO:0000256" key="3">
    <source>
        <dbReference type="ARBA" id="ARBA00022553"/>
    </source>
</evidence>
<evidence type="ECO:0000256" key="5">
    <source>
        <dbReference type="ARBA" id="ARBA00022741"/>
    </source>
</evidence>
<organism evidence="10">
    <name type="scientific">Magnetospirillum gryphiswaldense</name>
    <dbReference type="NCBI Taxonomy" id="55518"/>
    <lineage>
        <taxon>Bacteria</taxon>
        <taxon>Pseudomonadati</taxon>
        <taxon>Pseudomonadota</taxon>
        <taxon>Alphaproteobacteria</taxon>
        <taxon>Rhodospirillales</taxon>
        <taxon>Rhodospirillaceae</taxon>
        <taxon>Magnetospirillum</taxon>
    </lineage>
</organism>
<dbReference type="PROSITE" id="PS50109">
    <property type="entry name" value="HIS_KIN"/>
    <property type="match status" value="1"/>
</dbReference>
<evidence type="ECO:0000256" key="6">
    <source>
        <dbReference type="ARBA" id="ARBA00022777"/>
    </source>
</evidence>
<dbReference type="SUPFAM" id="SSF55874">
    <property type="entry name" value="ATPase domain of HSP90 chaperone/DNA topoisomerase II/histidine kinase"/>
    <property type="match status" value="1"/>
</dbReference>
<dbReference type="SMART" id="SM00387">
    <property type="entry name" value="HATPase_c"/>
    <property type="match status" value="1"/>
</dbReference>
<evidence type="ECO:0000256" key="4">
    <source>
        <dbReference type="ARBA" id="ARBA00022679"/>
    </source>
</evidence>
<evidence type="ECO:0000256" key="8">
    <source>
        <dbReference type="ARBA" id="ARBA00023012"/>
    </source>
</evidence>
<gene>
    <name evidence="10" type="ORF">MGR_0263</name>
</gene>
<dbReference type="PANTHER" id="PTHR43065">
    <property type="entry name" value="SENSOR HISTIDINE KINASE"/>
    <property type="match status" value="1"/>
</dbReference>
<dbReference type="PRINTS" id="PR00344">
    <property type="entry name" value="BCTRLSENSOR"/>
</dbReference>
<keyword evidence="7" id="KW-0067">ATP-binding</keyword>
<evidence type="ECO:0000256" key="2">
    <source>
        <dbReference type="ARBA" id="ARBA00012438"/>
    </source>
</evidence>
<dbReference type="InterPro" id="IPR004358">
    <property type="entry name" value="Sig_transdc_His_kin-like_C"/>
</dbReference>
<keyword evidence="5" id="KW-0547">Nucleotide-binding</keyword>
<name>A4TTR1_9PROT</name>
<dbReference type="Gene3D" id="3.30.565.10">
    <property type="entry name" value="Histidine kinase-like ATPase, C-terminal domain"/>
    <property type="match status" value="1"/>
</dbReference>
<keyword evidence="4" id="KW-0808">Transferase</keyword>
<dbReference type="InterPro" id="IPR005467">
    <property type="entry name" value="His_kinase_dom"/>
</dbReference>
<protein>
    <recommendedName>
        <fullName evidence="2">histidine kinase</fullName>
        <ecNumber evidence="2">2.7.13.3</ecNumber>
    </recommendedName>
</protein>
<feature type="domain" description="Histidine kinase" evidence="9">
    <location>
        <begin position="1"/>
        <end position="83"/>
    </location>
</feature>
<dbReference type="InterPro" id="IPR003594">
    <property type="entry name" value="HATPase_dom"/>
</dbReference>
<evidence type="ECO:0000259" key="9">
    <source>
        <dbReference type="PROSITE" id="PS50109"/>
    </source>
</evidence>
<dbReference type="Pfam" id="PF02518">
    <property type="entry name" value="HATPase_c"/>
    <property type="match status" value="1"/>
</dbReference>
<accession>A4TTR1</accession>
<dbReference type="EC" id="2.7.13.3" evidence="2"/>
<evidence type="ECO:0000313" key="10">
    <source>
        <dbReference type="EMBL" id="CAM74018.1"/>
    </source>
</evidence>
<keyword evidence="8" id="KW-0902">Two-component regulatory system</keyword>
<dbReference type="GO" id="GO:0004673">
    <property type="term" value="F:protein histidine kinase activity"/>
    <property type="evidence" value="ECO:0007669"/>
    <property type="project" value="UniProtKB-EC"/>
</dbReference>
<dbReference type="GO" id="GO:0005524">
    <property type="term" value="F:ATP binding"/>
    <property type="evidence" value="ECO:0007669"/>
    <property type="project" value="UniProtKB-KW"/>
</dbReference>
<comment type="catalytic activity">
    <reaction evidence="1">
        <text>ATP + protein L-histidine = ADP + protein N-phospho-L-histidine.</text>
        <dbReference type="EC" id="2.7.13.3"/>
    </reaction>
</comment>
<proteinExistence type="predicted"/>
<dbReference type="AlphaFoldDB" id="A4TTR1"/>
<evidence type="ECO:0000256" key="1">
    <source>
        <dbReference type="ARBA" id="ARBA00000085"/>
    </source>
</evidence>